<dbReference type="Gene3D" id="2.30.180.10">
    <property type="entry name" value="FAS1 domain"/>
    <property type="match status" value="3"/>
</dbReference>
<evidence type="ECO:0000313" key="3">
    <source>
        <dbReference type="Proteomes" id="UP000251889"/>
    </source>
</evidence>
<accession>A0A364XV20</accession>
<feature type="domain" description="FAS1" evidence="1">
    <location>
        <begin position="54"/>
        <end position="187"/>
    </location>
</feature>
<dbReference type="FunFam" id="2.30.180.10:FF:000032">
    <property type="entry name" value="Fasciclin domain-containing protein, putative"/>
    <property type="match status" value="1"/>
</dbReference>
<dbReference type="PROSITE" id="PS50213">
    <property type="entry name" value="FAS1"/>
    <property type="match status" value="3"/>
</dbReference>
<dbReference type="EMBL" id="QMFY01000021">
    <property type="protein sequence ID" value="RAV98154.1"/>
    <property type="molecule type" value="Genomic_DNA"/>
</dbReference>
<dbReference type="AlphaFoldDB" id="A0A364XV20"/>
<dbReference type="SUPFAM" id="SSF82153">
    <property type="entry name" value="FAS1 domain"/>
    <property type="match status" value="3"/>
</dbReference>
<comment type="caution">
    <text evidence="2">The sequence shown here is derived from an EMBL/GenBank/DDBJ whole genome shotgun (WGS) entry which is preliminary data.</text>
</comment>
<dbReference type="InterPro" id="IPR000782">
    <property type="entry name" value="FAS1_domain"/>
</dbReference>
<dbReference type="Proteomes" id="UP000251889">
    <property type="component" value="Unassembled WGS sequence"/>
</dbReference>
<dbReference type="PANTHER" id="PTHR10900">
    <property type="entry name" value="PERIOSTIN-RELATED"/>
    <property type="match status" value="1"/>
</dbReference>
<name>A0A364XV20_9BACT</name>
<sequence>MNNQNHIQTRMKMNINPKSWLSTFQKGALALTLVMSLVLISGCDNDDDSDTPEGNSIVKIAQGNSNLSTLVAALTKYPDLVATLSGDGEFTVFAPTNTAFTNLLSAIGQTSINDVPEDVLKSVLQYHVITSGAVRSTALTNGNVEAANGEDIAVNTSGGVKLNGTVNVTTADVVASNGIVHVVDAVLVPPSIVPIVGTIVAPAYFNKNFTTLIAAVKAADASILTTLLGNGPSNKKLTLFAPTNAAFAAAGITTLPNKETLNAVLKYHVIDDEVRAAELPEGSAAITTLGGKFYLSNNGSEGVFINAKTKVTATDIVGKNGVVHVIDRTLLPPSKTIAGIATDLSTAATPQFTQLVAALARTSGTENDLLAAVSSGDANLTVFAPTDAAFEALYDALEVDGVNDIPLATLTAVLKHHVVAARVFSTDLTNGSVATLNGNVTISATNKTVTDENGNVANLSADAALLNVLATNGVIHTIDRVLLPD</sequence>
<organism evidence="2 3">
    <name type="scientific">Pseudochryseolinea flava</name>
    <dbReference type="NCBI Taxonomy" id="2059302"/>
    <lineage>
        <taxon>Bacteria</taxon>
        <taxon>Pseudomonadati</taxon>
        <taxon>Bacteroidota</taxon>
        <taxon>Cytophagia</taxon>
        <taxon>Cytophagales</taxon>
        <taxon>Fulvivirgaceae</taxon>
        <taxon>Pseudochryseolinea</taxon>
    </lineage>
</organism>
<dbReference type="InterPro" id="IPR050904">
    <property type="entry name" value="Adhesion/Biosynth-related"/>
</dbReference>
<dbReference type="Pfam" id="PF02469">
    <property type="entry name" value="Fasciclin"/>
    <property type="match status" value="3"/>
</dbReference>
<dbReference type="GO" id="GO:0005615">
    <property type="term" value="C:extracellular space"/>
    <property type="evidence" value="ECO:0007669"/>
    <property type="project" value="TreeGrafter"/>
</dbReference>
<feature type="domain" description="FAS1" evidence="1">
    <location>
        <begin position="196"/>
        <end position="330"/>
    </location>
</feature>
<protein>
    <recommendedName>
        <fullName evidence="1">FAS1 domain-containing protein</fullName>
    </recommendedName>
</protein>
<gene>
    <name evidence="2" type="ORF">DQQ10_25140</name>
</gene>
<feature type="domain" description="FAS1" evidence="1">
    <location>
        <begin position="339"/>
        <end position="482"/>
    </location>
</feature>
<keyword evidence="3" id="KW-1185">Reference proteome</keyword>
<dbReference type="OrthoDB" id="1119934at2"/>
<dbReference type="InterPro" id="IPR036378">
    <property type="entry name" value="FAS1_dom_sf"/>
</dbReference>
<evidence type="ECO:0000313" key="2">
    <source>
        <dbReference type="EMBL" id="RAV98154.1"/>
    </source>
</evidence>
<dbReference type="SMART" id="SM00554">
    <property type="entry name" value="FAS1"/>
    <property type="match status" value="3"/>
</dbReference>
<proteinExistence type="predicted"/>
<reference evidence="2 3" key="1">
    <citation type="submission" date="2018-06" db="EMBL/GenBank/DDBJ databases">
        <title>Chryseolinea flavus sp. nov., a member of the phylum Bacteroidetes isolated from soil.</title>
        <authorList>
            <person name="Li Y."/>
            <person name="Wang J."/>
        </authorList>
    </citation>
    <scope>NUCLEOTIDE SEQUENCE [LARGE SCALE GENOMIC DNA]</scope>
    <source>
        <strain evidence="2 3">SDU1-6</strain>
    </source>
</reference>
<dbReference type="PANTHER" id="PTHR10900:SF77">
    <property type="entry name" value="FI19380P1"/>
    <property type="match status" value="1"/>
</dbReference>
<evidence type="ECO:0000259" key="1">
    <source>
        <dbReference type="PROSITE" id="PS50213"/>
    </source>
</evidence>